<accession>A0AAV8XNK9</accession>
<reference evidence="1" key="1">
    <citation type="journal article" date="2023" name="Insect Mol. Biol.">
        <title>Genome sequencing provides insights into the evolution of gene families encoding plant cell wall-degrading enzymes in longhorned beetles.</title>
        <authorList>
            <person name="Shin N.R."/>
            <person name="Okamura Y."/>
            <person name="Kirsch R."/>
            <person name="Pauchet Y."/>
        </authorList>
    </citation>
    <scope>NUCLEOTIDE SEQUENCE</scope>
    <source>
        <strain evidence="1">RBIC_L_NR</strain>
    </source>
</reference>
<protein>
    <submittedName>
        <fullName evidence="1">Uncharacterized protein</fullName>
    </submittedName>
</protein>
<gene>
    <name evidence="1" type="ORF">NQ314_010907</name>
</gene>
<dbReference type="AlphaFoldDB" id="A0AAV8XNK9"/>
<evidence type="ECO:0000313" key="1">
    <source>
        <dbReference type="EMBL" id="KAJ8940073.1"/>
    </source>
</evidence>
<proteinExistence type="predicted"/>
<dbReference type="Proteomes" id="UP001162156">
    <property type="component" value="Unassembled WGS sequence"/>
</dbReference>
<evidence type="ECO:0000313" key="2">
    <source>
        <dbReference type="Proteomes" id="UP001162156"/>
    </source>
</evidence>
<organism evidence="1 2">
    <name type="scientific">Rhamnusium bicolor</name>
    <dbReference type="NCBI Taxonomy" id="1586634"/>
    <lineage>
        <taxon>Eukaryota</taxon>
        <taxon>Metazoa</taxon>
        <taxon>Ecdysozoa</taxon>
        <taxon>Arthropoda</taxon>
        <taxon>Hexapoda</taxon>
        <taxon>Insecta</taxon>
        <taxon>Pterygota</taxon>
        <taxon>Neoptera</taxon>
        <taxon>Endopterygota</taxon>
        <taxon>Coleoptera</taxon>
        <taxon>Polyphaga</taxon>
        <taxon>Cucujiformia</taxon>
        <taxon>Chrysomeloidea</taxon>
        <taxon>Cerambycidae</taxon>
        <taxon>Lepturinae</taxon>
        <taxon>Rhagiini</taxon>
        <taxon>Rhamnusium</taxon>
    </lineage>
</organism>
<sequence length="94" mass="10751">DGNVYANVLILQHDKELIMPGDAAFNLECDFNKQKDITVKTDLYNEKPVISRITLTDADPSQKLINTDHKLTVESYIKSVIITPEILRQHKEEL</sequence>
<comment type="caution">
    <text evidence="1">The sequence shown here is derived from an EMBL/GenBank/DDBJ whole genome shotgun (WGS) entry which is preliminary data.</text>
</comment>
<name>A0AAV8XNK9_9CUCU</name>
<keyword evidence="2" id="KW-1185">Reference proteome</keyword>
<feature type="non-terminal residue" evidence="1">
    <location>
        <position position="1"/>
    </location>
</feature>
<dbReference type="EMBL" id="JANEYF010003027">
    <property type="protein sequence ID" value="KAJ8940073.1"/>
    <property type="molecule type" value="Genomic_DNA"/>
</dbReference>